<evidence type="ECO:0000256" key="2">
    <source>
        <dbReference type="RuleBase" id="RU003452"/>
    </source>
</evidence>
<protein>
    <submittedName>
        <fullName evidence="3">Arylamine N-acetyltransferase</fullName>
    </submittedName>
</protein>
<dbReference type="Gene3D" id="2.40.128.150">
    <property type="entry name" value="Cysteine proteinases"/>
    <property type="match status" value="1"/>
</dbReference>
<accession>A0ABW0IF81</accession>
<dbReference type="Proteomes" id="UP001596106">
    <property type="component" value="Unassembled WGS sequence"/>
</dbReference>
<dbReference type="PANTHER" id="PTHR11786:SF0">
    <property type="entry name" value="ARYLAMINE N-ACETYLTRANSFERASE 4-RELATED"/>
    <property type="match status" value="1"/>
</dbReference>
<name>A0ABW0IF81_9BACT</name>
<dbReference type="InterPro" id="IPR038765">
    <property type="entry name" value="Papain-like_cys_pep_sf"/>
</dbReference>
<dbReference type="SUPFAM" id="SSF54001">
    <property type="entry name" value="Cysteine proteinases"/>
    <property type="match status" value="1"/>
</dbReference>
<reference evidence="4" key="1">
    <citation type="journal article" date="2019" name="Int. J. Syst. Evol. Microbiol.">
        <title>The Global Catalogue of Microorganisms (GCM) 10K type strain sequencing project: providing services to taxonomists for standard genome sequencing and annotation.</title>
        <authorList>
            <consortium name="The Broad Institute Genomics Platform"/>
            <consortium name="The Broad Institute Genome Sequencing Center for Infectious Disease"/>
            <person name="Wu L."/>
            <person name="Ma J."/>
        </authorList>
    </citation>
    <scope>NUCLEOTIDE SEQUENCE [LARGE SCALE GENOMIC DNA]</scope>
    <source>
        <strain evidence="4">CCUG 55250</strain>
    </source>
</reference>
<proteinExistence type="inferred from homology"/>
<dbReference type="Pfam" id="PF00797">
    <property type="entry name" value="Acetyltransf_2"/>
    <property type="match status" value="1"/>
</dbReference>
<dbReference type="Gene3D" id="3.30.2140.10">
    <property type="entry name" value="Arylamine N-acetyltransferase"/>
    <property type="match status" value="1"/>
</dbReference>
<dbReference type="RefSeq" id="WP_379849256.1">
    <property type="nucleotide sequence ID" value="NZ_JBHSMA010000010.1"/>
</dbReference>
<organism evidence="3 4">
    <name type="scientific">Larkinella bovis</name>
    <dbReference type="NCBI Taxonomy" id="683041"/>
    <lineage>
        <taxon>Bacteria</taxon>
        <taxon>Pseudomonadati</taxon>
        <taxon>Bacteroidota</taxon>
        <taxon>Cytophagia</taxon>
        <taxon>Cytophagales</taxon>
        <taxon>Spirosomataceae</taxon>
        <taxon>Larkinella</taxon>
    </lineage>
</organism>
<comment type="caution">
    <text evidence="3">The sequence shown here is derived from an EMBL/GenBank/DDBJ whole genome shotgun (WGS) entry which is preliminary data.</text>
</comment>
<comment type="similarity">
    <text evidence="1 2">Belongs to the arylamine N-acetyltransferase family.</text>
</comment>
<dbReference type="EMBL" id="JBHSMA010000010">
    <property type="protein sequence ID" value="MFC5412091.1"/>
    <property type="molecule type" value="Genomic_DNA"/>
</dbReference>
<evidence type="ECO:0000313" key="3">
    <source>
        <dbReference type="EMBL" id="MFC5412091.1"/>
    </source>
</evidence>
<gene>
    <name evidence="3" type="ORF">ACFPMF_22390</name>
</gene>
<sequence>MQAQLTQKQEVAQPAAGLDLDAYLQRIGYTGDRQPTLATLQLLQRLHAETIAFESFNPLLRIPVLLDIDSLQQKMVYGGRGGYCFEHNLLLSHVLKTLGYRVRGLAARVLWNVPEGTVKAISHKLLQVEAEGESFLVDVGFGGLTPTGPLQLVLNAVQTTPHEDFRLIESGGEWVLQAHVQHAWRPLYRFTLREHLQPDYEMFSWYLCTHPASFFLTSLSVARPFPGGRFGLRNTVLTTHWLGRESEQCELTSVADIRRVLRENFRLTLPDHPDLDATLQGLIDAAAESR</sequence>
<dbReference type="InterPro" id="IPR001447">
    <property type="entry name" value="Arylamine_N-AcTrfase"/>
</dbReference>
<keyword evidence="4" id="KW-1185">Reference proteome</keyword>
<dbReference type="PRINTS" id="PR01543">
    <property type="entry name" value="ANATRNSFRASE"/>
</dbReference>
<dbReference type="PANTHER" id="PTHR11786">
    <property type="entry name" value="N-HYDROXYARYLAMINE O-ACETYLTRANSFERASE"/>
    <property type="match status" value="1"/>
</dbReference>
<evidence type="ECO:0000256" key="1">
    <source>
        <dbReference type="ARBA" id="ARBA00006547"/>
    </source>
</evidence>
<evidence type="ECO:0000313" key="4">
    <source>
        <dbReference type="Proteomes" id="UP001596106"/>
    </source>
</evidence>